<protein>
    <submittedName>
        <fullName evidence="3">Uncharacterized protein</fullName>
    </submittedName>
</protein>
<keyword evidence="4" id="KW-1185">Reference proteome</keyword>
<dbReference type="EMBL" id="JASBNA010000033">
    <property type="protein sequence ID" value="KAK7682937.1"/>
    <property type="molecule type" value="Genomic_DNA"/>
</dbReference>
<evidence type="ECO:0000313" key="3">
    <source>
        <dbReference type="EMBL" id="KAK7682937.1"/>
    </source>
</evidence>
<accession>A0AAW0FUF6</accession>
<feature type="compositionally biased region" description="Low complexity" evidence="2">
    <location>
        <begin position="95"/>
        <end position="104"/>
    </location>
</feature>
<evidence type="ECO:0000256" key="2">
    <source>
        <dbReference type="SAM" id="MobiDB-lite"/>
    </source>
</evidence>
<feature type="region of interest" description="Disordered" evidence="2">
    <location>
        <begin position="365"/>
        <end position="387"/>
    </location>
</feature>
<sequence>MNLMDMLSGDTPDSIFQNNDPQDMQSVLENAAPSGLEYGTNGGAHPIQTNDGVYHLPTILTKVQCELAEFVLQVLNPVLLAEAHSKRQRASINSLLDNNTNDNSGMTEDASKEGEGNISKKNLIHPSDKLEKFGYADYKKKIAELLNNRVLQLEHAILEKFEKDIPSYRLRESLRQTTLDTKEDSVAEKYKVLQKLNEDATISEKKLLRVDNDLQKLENTNTELNDKLKYLNSAIKQVQESEEKLPEFATSQEQQLKELDLELTKLDDEYSKINEENEKIRANYQNSSSEAVQLSTSLVSWKEEKTHLSKKLNGPGIKLIPSLIQKDELINYESELTKLTRESDFVNQFFTKKLDKLIKDRTTILDNTTSGSSSRPGNRISRGSTPF</sequence>
<name>A0AAW0FUF6_9APHY</name>
<evidence type="ECO:0000256" key="1">
    <source>
        <dbReference type="SAM" id="Coils"/>
    </source>
</evidence>
<dbReference type="Proteomes" id="UP001385951">
    <property type="component" value="Unassembled WGS sequence"/>
</dbReference>
<evidence type="ECO:0000313" key="4">
    <source>
        <dbReference type="Proteomes" id="UP001385951"/>
    </source>
</evidence>
<comment type="caution">
    <text evidence="3">The sequence shown here is derived from an EMBL/GenBank/DDBJ whole genome shotgun (WGS) entry which is preliminary data.</text>
</comment>
<gene>
    <name evidence="3" type="ORF">QCA50_013970</name>
</gene>
<reference evidence="3 4" key="1">
    <citation type="submission" date="2022-09" db="EMBL/GenBank/DDBJ databases">
        <authorList>
            <person name="Palmer J.M."/>
        </authorList>
    </citation>
    <scope>NUCLEOTIDE SEQUENCE [LARGE SCALE GENOMIC DNA]</scope>
    <source>
        <strain evidence="3 4">DSM 7382</strain>
    </source>
</reference>
<dbReference type="AlphaFoldDB" id="A0AAW0FUF6"/>
<feature type="coiled-coil region" evidence="1">
    <location>
        <begin position="207"/>
        <end position="290"/>
    </location>
</feature>
<organism evidence="3 4">
    <name type="scientific">Cerrena zonata</name>
    <dbReference type="NCBI Taxonomy" id="2478898"/>
    <lineage>
        <taxon>Eukaryota</taxon>
        <taxon>Fungi</taxon>
        <taxon>Dikarya</taxon>
        <taxon>Basidiomycota</taxon>
        <taxon>Agaricomycotina</taxon>
        <taxon>Agaricomycetes</taxon>
        <taxon>Polyporales</taxon>
        <taxon>Cerrenaceae</taxon>
        <taxon>Cerrena</taxon>
    </lineage>
</organism>
<keyword evidence="1" id="KW-0175">Coiled coil</keyword>
<feature type="region of interest" description="Disordered" evidence="2">
    <location>
        <begin position="95"/>
        <end position="121"/>
    </location>
</feature>
<proteinExistence type="predicted"/>